<proteinExistence type="predicted"/>
<sequence length="62" mass="6957">SHIVELFNYLKSKIGLLLSMLRVQNIIKSVDGGRRTLLIRCRYTLNGVRPLGENCVAVTVSK</sequence>
<name>A0A0V0GFN5_SOLCH</name>
<reference evidence="1" key="1">
    <citation type="submission" date="2015-12" db="EMBL/GenBank/DDBJ databases">
        <title>Gene expression during late stages of embryo sac development: a critical building block for successful pollen-pistil interactions.</title>
        <authorList>
            <person name="Liu Y."/>
            <person name="Joly V."/>
            <person name="Sabar M."/>
            <person name="Matton D.P."/>
        </authorList>
    </citation>
    <scope>NUCLEOTIDE SEQUENCE</scope>
</reference>
<dbReference type="AlphaFoldDB" id="A0A0V0GFN5"/>
<protein>
    <submittedName>
        <fullName evidence="1">Putative ovule protein</fullName>
    </submittedName>
</protein>
<dbReference type="EMBL" id="GEDG01039668">
    <property type="protein sequence ID" value="JAP07026.1"/>
    <property type="molecule type" value="Transcribed_RNA"/>
</dbReference>
<organism evidence="1">
    <name type="scientific">Solanum chacoense</name>
    <name type="common">Chaco potato</name>
    <dbReference type="NCBI Taxonomy" id="4108"/>
    <lineage>
        <taxon>Eukaryota</taxon>
        <taxon>Viridiplantae</taxon>
        <taxon>Streptophyta</taxon>
        <taxon>Embryophyta</taxon>
        <taxon>Tracheophyta</taxon>
        <taxon>Spermatophyta</taxon>
        <taxon>Magnoliopsida</taxon>
        <taxon>eudicotyledons</taxon>
        <taxon>Gunneridae</taxon>
        <taxon>Pentapetalae</taxon>
        <taxon>asterids</taxon>
        <taxon>lamiids</taxon>
        <taxon>Solanales</taxon>
        <taxon>Solanaceae</taxon>
        <taxon>Solanoideae</taxon>
        <taxon>Solaneae</taxon>
        <taxon>Solanum</taxon>
    </lineage>
</organism>
<accession>A0A0V0GFN5</accession>
<feature type="non-terminal residue" evidence="1">
    <location>
        <position position="1"/>
    </location>
</feature>
<evidence type="ECO:0000313" key="1">
    <source>
        <dbReference type="EMBL" id="JAP07026.1"/>
    </source>
</evidence>